<dbReference type="InterPro" id="IPR001173">
    <property type="entry name" value="Glyco_trans_2-like"/>
</dbReference>
<protein>
    <recommendedName>
        <fullName evidence="6">Glycosyl transferase family 2</fullName>
    </recommendedName>
</protein>
<dbReference type="Gene3D" id="3.90.550.10">
    <property type="entry name" value="Spore Coat Polysaccharide Biosynthesis Protein SpsA, Chain A"/>
    <property type="match status" value="1"/>
</dbReference>
<organism evidence="4 5">
    <name type="scientific">Yeosuana aromativorans</name>
    <dbReference type="NCBI Taxonomy" id="288019"/>
    <lineage>
        <taxon>Bacteria</taxon>
        <taxon>Pseudomonadati</taxon>
        <taxon>Bacteroidota</taxon>
        <taxon>Flavobacteriia</taxon>
        <taxon>Flavobacteriales</taxon>
        <taxon>Flavobacteriaceae</taxon>
        <taxon>Yeosuana</taxon>
    </lineage>
</organism>
<dbReference type="Pfam" id="PF02709">
    <property type="entry name" value="Glyco_transf_7C"/>
    <property type="match status" value="1"/>
</dbReference>
<gene>
    <name evidence="4" type="ORF">GCM10007962_09610</name>
</gene>
<evidence type="ECO:0008006" key="6">
    <source>
        <dbReference type="Google" id="ProtNLM"/>
    </source>
</evidence>
<reference evidence="4" key="2">
    <citation type="submission" date="2020-09" db="EMBL/GenBank/DDBJ databases">
        <authorList>
            <person name="Sun Q."/>
            <person name="Ohkuma M."/>
        </authorList>
    </citation>
    <scope>NUCLEOTIDE SEQUENCE</scope>
    <source>
        <strain evidence="4">JCM 12862</strain>
    </source>
</reference>
<dbReference type="Proteomes" id="UP000612329">
    <property type="component" value="Unassembled WGS sequence"/>
</dbReference>
<feature type="domain" description="Glycosyltransferase 2-like" evidence="2">
    <location>
        <begin position="3"/>
        <end position="125"/>
    </location>
</feature>
<dbReference type="PANTHER" id="PTHR43685:SF2">
    <property type="entry name" value="GLYCOSYLTRANSFERASE 2-LIKE DOMAIN-CONTAINING PROTEIN"/>
    <property type="match status" value="1"/>
</dbReference>
<dbReference type="RefSeq" id="WP_188650593.1">
    <property type="nucleotide sequence ID" value="NZ_BMNR01000002.1"/>
</dbReference>
<dbReference type="AlphaFoldDB" id="A0A8J3FGK6"/>
<dbReference type="PANTHER" id="PTHR43685">
    <property type="entry name" value="GLYCOSYLTRANSFERASE"/>
    <property type="match status" value="1"/>
</dbReference>
<feature type="domain" description="Galactosyltransferase C-terminal" evidence="3">
    <location>
        <begin position="132"/>
        <end position="193"/>
    </location>
</feature>
<keyword evidence="5" id="KW-1185">Reference proteome</keyword>
<dbReference type="GO" id="GO:0016740">
    <property type="term" value="F:transferase activity"/>
    <property type="evidence" value="ECO:0007669"/>
    <property type="project" value="UniProtKB-KW"/>
</dbReference>
<evidence type="ECO:0000259" key="3">
    <source>
        <dbReference type="Pfam" id="PF02709"/>
    </source>
</evidence>
<evidence type="ECO:0000256" key="1">
    <source>
        <dbReference type="ARBA" id="ARBA00022679"/>
    </source>
</evidence>
<dbReference type="Pfam" id="PF00535">
    <property type="entry name" value="Glycos_transf_2"/>
    <property type="match status" value="1"/>
</dbReference>
<reference evidence="4" key="1">
    <citation type="journal article" date="2014" name="Int. J. Syst. Evol. Microbiol.">
        <title>Complete genome sequence of Corynebacterium casei LMG S-19264T (=DSM 44701T), isolated from a smear-ripened cheese.</title>
        <authorList>
            <consortium name="US DOE Joint Genome Institute (JGI-PGF)"/>
            <person name="Walter F."/>
            <person name="Albersmeier A."/>
            <person name="Kalinowski J."/>
            <person name="Ruckert C."/>
        </authorList>
    </citation>
    <scope>NUCLEOTIDE SEQUENCE</scope>
    <source>
        <strain evidence="4">JCM 12862</strain>
    </source>
</reference>
<comment type="caution">
    <text evidence="4">The sequence shown here is derived from an EMBL/GenBank/DDBJ whole genome shotgun (WGS) entry which is preliminary data.</text>
</comment>
<dbReference type="InterPro" id="IPR029044">
    <property type="entry name" value="Nucleotide-diphossugar_trans"/>
</dbReference>
<dbReference type="EMBL" id="BMNR01000002">
    <property type="protein sequence ID" value="GGK17482.1"/>
    <property type="molecule type" value="Genomic_DNA"/>
</dbReference>
<name>A0A8J3FGK6_9FLAO</name>
<evidence type="ECO:0000313" key="4">
    <source>
        <dbReference type="EMBL" id="GGK17482.1"/>
    </source>
</evidence>
<keyword evidence="1" id="KW-0808">Transferase</keyword>
<dbReference type="InterPro" id="IPR050834">
    <property type="entry name" value="Glycosyltransf_2"/>
</dbReference>
<accession>A0A8J3FGK6</accession>
<proteinExistence type="predicted"/>
<evidence type="ECO:0000313" key="5">
    <source>
        <dbReference type="Proteomes" id="UP000612329"/>
    </source>
</evidence>
<dbReference type="SUPFAM" id="SSF53448">
    <property type="entry name" value="Nucleotide-diphospho-sugar transferases"/>
    <property type="match status" value="1"/>
</dbReference>
<sequence length="355" mass="41644">MTTIILTYRNRDLSIVKKCLDSLLVQTSKDFYVVLVDYGSEETFKEKLKKCVVNYDFIKLIRCETTRQLWCKSRAINISLKQIDTPYCFVGDVDMIYHPNFVETLHNLNDNQGATYFQVGFLSETESKKSKAFGDYEIKFQSNHEATGMTLYDTELLKSINGYDEFYHGWGSEDTDVHVRLKNAGYNVDFHKENILILHQWHPKTYRSIESKEPFHSQLEQINHQYLEFTRQTKKCKANLRFDWGAYNQSDYDSLNKVDFSCSITNKEAEVKSFVSNVLLSERNKVISVSIITDKNYKSIKQKTKKIFQKKTVAFLKMSTINNLLLECIIDNLRTNAYRFQYNSNKQTIHLIIKL</sequence>
<dbReference type="InterPro" id="IPR027791">
    <property type="entry name" value="Galactosyl_T_C"/>
</dbReference>
<evidence type="ECO:0000259" key="2">
    <source>
        <dbReference type="Pfam" id="PF00535"/>
    </source>
</evidence>